<protein>
    <recommendedName>
        <fullName evidence="4">Beta-methylgalactoside transporter inner membrane component</fullName>
    </recommendedName>
</protein>
<evidence type="ECO:0008006" key="4">
    <source>
        <dbReference type="Google" id="ProtNLM"/>
    </source>
</evidence>
<keyword evidence="1" id="KW-0472">Membrane</keyword>
<evidence type="ECO:0000313" key="3">
    <source>
        <dbReference type="Proteomes" id="UP001142444"/>
    </source>
</evidence>
<dbReference type="RefSeq" id="WP_275217897.1">
    <property type="nucleotide sequence ID" value="NZ_CP103813.1"/>
</dbReference>
<sequence>MPIKFPDLLQDSWNFIRNQRTFSLYAMLLFCILQLASLFLVPRAGNNVDAQAQSATMTLADLFPLLFMGVANIFITTLLILNIKAINNANFSHFFQNLSTTLTKLFPVILLNIIMVLPLSVGMAFQVFGAQTGSGLDLLAFPLIISGAFLFIKLCLSVYAYLVEDLQNVAETIRFTWQLSRGKGIALVLFCVIAYFVPQILMSFLSGLGANVTGLVLTVVISSFFSLFITVFSFRFYQVYSHNGGVKG</sequence>
<organism evidence="2 3">
    <name type="scientific">Actinobacillus equuli subsp. equuli</name>
    <dbReference type="NCBI Taxonomy" id="202947"/>
    <lineage>
        <taxon>Bacteria</taxon>
        <taxon>Pseudomonadati</taxon>
        <taxon>Pseudomonadota</taxon>
        <taxon>Gammaproteobacteria</taxon>
        <taxon>Pasteurellales</taxon>
        <taxon>Pasteurellaceae</taxon>
        <taxon>Actinobacillus</taxon>
    </lineage>
</organism>
<dbReference type="Proteomes" id="UP001142444">
    <property type="component" value="Unassembled WGS sequence"/>
</dbReference>
<keyword evidence="3" id="KW-1185">Reference proteome</keyword>
<feature type="transmembrane region" description="Helical" evidence="1">
    <location>
        <begin position="212"/>
        <end position="237"/>
    </location>
</feature>
<feature type="transmembrane region" description="Helical" evidence="1">
    <location>
        <begin position="140"/>
        <end position="163"/>
    </location>
</feature>
<feature type="transmembrane region" description="Helical" evidence="1">
    <location>
        <begin position="21"/>
        <end position="42"/>
    </location>
</feature>
<feature type="transmembrane region" description="Helical" evidence="1">
    <location>
        <begin position="62"/>
        <end position="84"/>
    </location>
</feature>
<evidence type="ECO:0000313" key="2">
    <source>
        <dbReference type="EMBL" id="MDE8034818.1"/>
    </source>
</evidence>
<evidence type="ECO:0000256" key="1">
    <source>
        <dbReference type="SAM" id="Phobius"/>
    </source>
</evidence>
<reference evidence="2" key="1">
    <citation type="submission" date="2022-11" db="EMBL/GenBank/DDBJ databases">
        <authorList>
            <person name="Kamali M."/>
            <person name="Peak L."/>
            <person name="Go Y.Y."/>
            <person name="Balasuriya U.B.R."/>
            <person name="Carossino M."/>
        </authorList>
    </citation>
    <scope>NUCLEOTIDE SEQUENCE</scope>
    <source>
        <strain evidence="2">4524</strain>
    </source>
</reference>
<accession>A0A9X4G473</accession>
<feature type="transmembrane region" description="Helical" evidence="1">
    <location>
        <begin position="184"/>
        <end position="206"/>
    </location>
</feature>
<comment type="caution">
    <text evidence="2">The sequence shown here is derived from an EMBL/GenBank/DDBJ whole genome shotgun (WGS) entry which is preliminary data.</text>
</comment>
<dbReference type="EMBL" id="JAPHVQ010000005">
    <property type="protein sequence ID" value="MDE8034818.1"/>
    <property type="molecule type" value="Genomic_DNA"/>
</dbReference>
<reference evidence="2" key="2">
    <citation type="journal article" date="2023" name="Pathogens">
        <title>Pathological Features and Genomic Characterization of an Actinobacillus equuli subsp. equuli Bearing Unique Virulence-Associated Genes from an Adult Horse with Pleuropneumonia.</title>
        <authorList>
            <person name="Kamali M."/>
            <person name="Carossino M."/>
            <person name="Del Piero F."/>
            <person name="Peak L."/>
            <person name="Mitchell M.S."/>
            <person name="Willette J."/>
            <person name="Baker R."/>
            <person name="Li F."/>
            <person name="Kenez A."/>
            <person name="Balasuriya U.B.R."/>
            <person name="Go Y.Y."/>
        </authorList>
    </citation>
    <scope>NUCLEOTIDE SEQUENCE</scope>
    <source>
        <strain evidence="2">4524</strain>
    </source>
</reference>
<name>A0A9X4G473_ACTEU</name>
<dbReference type="AlphaFoldDB" id="A0A9X4G473"/>
<feature type="transmembrane region" description="Helical" evidence="1">
    <location>
        <begin position="105"/>
        <end position="128"/>
    </location>
</feature>
<gene>
    <name evidence="2" type="ORF">OQ257_06515</name>
</gene>
<keyword evidence="1" id="KW-0812">Transmembrane</keyword>
<keyword evidence="1" id="KW-1133">Transmembrane helix</keyword>
<proteinExistence type="predicted"/>